<dbReference type="InterPro" id="IPR033199">
    <property type="entry name" value="DDAH-like"/>
</dbReference>
<dbReference type="PANTHER" id="PTHR12737:SF9">
    <property type="entry name" value="DIMETHYLARGININASE"/>
    <property type="match status" value="1"/>
</dbReference>
<dbReference type="Gene3D" id="3.75.10.10">
    <property type="entry name" value="L-arginine/glycine Amidinotransferase, Chain A"/>
    <property type="match status" value="1"/>
</dbReference>
<evidence type="ECO:0000313" key="4">
    <source>
        <dbReference type="Proteomes" id="UP001368270"/>
    </source>
</evidence>
<evidence type="ECO:0000256" key="1">
    <source>
        <dbReference type="ARBA" id="ARBA00008532"/>
    </source>
</evidence>
<dbReference type="SUPFAM" id="SSF55909">
    <property type="entry name" value="Pentein"/>
    <property type="match status" value="1"/>
</dbReference>
<dbReference type="RefSeq" id="WP_339402775.1">
    <property type="nucleotide sequence ID" value="NZ_JBBGAZ010000002.1"/>
</dbReference>
<accession>A0ABU8QEG4</accession>
<comment type="similarity">
    <text evidence="1">Belongs to the DDAH family.</text>
</comment>
<proteinExistence type="inferred from homology"/>
<dbReference type="PANTHER" id="PTHR12737">
    <property type="entry name" value="DIMETHYLARGININE DIMETHYLAMINOHYDROLASE"/>
    <property type="match status" value="1"/>
</dbReference>
<keyword evidence="4" id="KW-1185">Reference proteome</keyword>
<keyword evidence="2" id="KW-0378">Hydrolase</keyword>
<evidence type="ECO:0000256" key="2">
    <source>
        <dbReference type="ARBA" id="ARBA00022801"/>
    </source>
</evidence>
<reference evidence="3 4" key="1">
    <citation type="submission" date="2024-03" db="EMBL/GenBank/DDBJ databases">
        <title>Cognatishimia coralii sp. nov., a marine bacterium isolated from coral surrounding seawater.</title>
        <authorList>
            <person name="Liu X."/>
            <person name="Liu S."/>
            <person name="Sun H."/>
            <person name="Zhang Y."/>
        </authorList>
    </citation>
    <scope>NUCLEOTIDE SEQUENCE [LARGE SCALE GENOMIC DNA]</scope>
    <source>
        <strain evidence="3 4">D5M38</strain>
    </source>
</reference>
<evidence type="ECO:0000313" key="3">
    <source>
        <dbReference type="EMBL" id="MEJ5217795.1"/>
    </source>
</evidence>
<sequence>MSSKSYTFSHAVSRKPAASIIRGLRFEDSGTPDHQKFLEHHAAYVDVLRSTGAEVTVLEPLEAYPDSVFVEDAALCLQEGVIQMRPGAPSRLGEAAEIAGTLADIYGDIHELEPGGFIEGGDILVTESEILVGLSSRTDHAGVAALDKIVSQWGYKVRELQTPESVLHFKTDCSLLDEETILSTKRLSDSGCFDGYRLLHVADGEEACANSIRFNEIVVMPDGFPKTTEMLTKEGYDIRLIGNTEAAKVDGGMSCLSLRFSPCRQADPKS</sequence>
<name>A0ABU8QEG4_9RHOB</name>
<dbReference type="EMBL" id="JBBGAZ010000002">
    <property type="protein sequence ID" value="MEJ5217795.1"/>
    <property type="molecule type" value="Genomic_DNA"/>
</dbReference>
<organism evidence="3 4">
    <name type="scientific">Cognatishimia coralii</name>
    <dbReference type="NCBI Taxonomy" id="3083254"/>
    <lineage>
        <taxon>Bacteria</taxon>
        <taxon>Pseudomonadati</taxon>
        <taxon>Pseudomonadota</taxon>
        <taxon>Alphaproteobacteria</taxon>
        <taxon>Rhodobacterales</taxon>
        <taxon>Paracoccaceae</taxon>
        <taxon>Cognatishimia</taxon>
    </lineage>
</organism>
<dbReference type="Pfam" id="PF19420">
    <property type="entry name" value="DDAH_eukar"/>
    <property type="match status" value="1"/>
</dbReference>
<comment type="caution">
    <text evidence="3">The sequence shown here is derived from an EMBL/GenBank/DDBJ whole genome shotgun (WGS) entry which is preliminary data.</text>
</comment>
<protein>
    <submittedName>
        <fullName evidence="3">Arginine deiminase family protein</fullName>
    </submittedName>
</protein>
<gene>
    <name evidence="3" type="ORF">WG622_06055</name>
</gene>
<dbReference type="Proteomes" id="UP001368270">
    <property type="component" value="Unassembled WGS sequence"/>
</dbReference>